<organism evidence="2 3">
    <name type="scientific">Lentzea rhizosphaerae</name>
    <dbReference type="NCBI Taxonomy" id="2041025"/>
    <lineage>
        <taxon>Bacteria</taxon>
        <taxon>Bacillati</taxon>
        <taxon>Actinomycetota</taxon>
        <taxon>Actinomycetes</taxon>
        <taxon>Pseudonocardiales</taxon>
        <taxon>Pseudonocardiaceae</taxon>
        <taxon>Lentzea</taxon>
    </lineage>
</organism>
<accession>A0ABV8C9U2</accession>
<dbReference type="SUPFAM" id="SSF101898">
    <property type="entry name" value="NHL repeat"/>
    <property type="match status" value="1"/>
</dbReference>
<name>A0ABV8C9U2_9PSEU</name>
<protein>
    <submittedName>
        <fullName evidence="2">YncE family protein</fullName>
    </submittedName>
</protein>
<dbReference type="RefSeq" id="WP_382380141.1">
    <property type="nucleotide sequence ID" value="NZ_JBHRZI010000056.1"/>
</dbReference>
<gene>
    <name evidence="2" type="ORF">ACFOWZ_44330</name>
</gene>
<evidence type="ECO:0000313" key="2">
    <source>
        <dbReference type="EMBL" id="MFC3898540.1"/>
    </source>
</evidence>
<sequence>MLEDHDVPQEDPILRRLAALLLTTATLAACGQSEGSQDPLQVAETLEAAKPARSPAQNASLPGQVTPGGGFTEGDTTLKFQVNGRNVELDRLRSAVFEMTTDDKGAETRGAGLRAGDGATNAVPDRFGRLLVVDTRGGEFIAFSVNPLIMRQRYPVPGSPYGIAYDAKRDIAWITLTERNEVVGLNVAGGEPAEKFRFATVRQPNTVSVDQETGRVTVTSGDNGGIQVISP</sequence>
<comment type="caution">
    <text evidence="2">The sequence shown here is derived from an EMBL/GenBank/DDBJ whole genome shotgun (WGS) entry which is preliminary data.</text>
</comment>
<keyword evidence="3" id="KW-1185">Reference proteome</keyword>
<feature type="region of interest" description="Disordered" evidence="1">
    <location>
        <begin position="49"/>
        <end position="75"/>
    </location>
</feature>
<dbReference type="EMBL" id="JBHRZI010000056">
    <property type="protein sequence ID" value="MFC3898540.1"/>
    <property type="molecule type" value="Genomic_DNA"/>
</dbReference>
<dbReference type="Gene3D" id="2.130.10.10">
    <property type="entry name" value="YVTN repeat-like/Quinoprotein amine dehydrogenase"/>
    <property type="match status" value="1"/>
</dbReference>
<dbReference type="InterPro" id="IPR015943">
    <property type="entry name" value="WD40/YVTN_repeat-like_dom_sf"/>
</dbReference>
<evidence type="ECO:0000313" key="3">
    <source>
        <dbReference type="Proteomes" id="UP001595690"/>
    </source>
</evidence>
<reference evidence="3" key="1">
    <citation type="journal article" date="2019" name="Int. J. Syst. Evol. Microbiol.">
        <title>The Global Catalogue of Microorganisms (GCM) 10K type strain sequencing project: providing services to taxonomists for standard genome sequencing and annotation.</title>
        <authorList>
            <consortium name="The Broad Institute Genomics Platform"/>
            <consortium name="The Broad Institute Genome Sequencing Center for Infectious Disease"/>
            <person name="Wu L."/>
            <person name="Ma J."/>
        </authorList>
    </citation>
    <scope>NUCLEOTIDE SEQUENCE [LARGE SCALE GENOMIC DNA]</scope>
    <source>
        <strain evidence="3">CGMCC 4.7405</strain>
    </source>
</reference>
<evidence type="ECO:0000256" key="1">
    <source>
        <dbReference type="SAM" id="MobiDB-lite"/>
    </source>
</evidence>
<proteinExistence type="predicted"/>
<dbReference type="Proteomes" id="UP001595690">
    <property type="component" value="Unassembled WGS sequence"/>
</dbReference>